<accession>A0A7W8QH78</accession>
<keyword evidence="2" id="KW-1185">Reference proteome</keyword>
<name>A0A7W8QH78_PARAM</name>
<dbReference type="Proteomes" id="UP000592780">
    <property type="component" value="Unassembled WGS sequence"/>
</dbReference>
<dbReference type="AlphaFoldDB" id="A0A7W8QH78"/>
<evidence type="ECO:0000313" key="1">
    <source>
        <dbReference type="EMBL" id="MBB5429576.1"/>
    </source>
</evidence>
<gene>
    <name evidence="1" type="ORF">HDG40_007773</name>
</gene>
<organism evidence="1 2">
    <name type="scientific">Paraburkholderia atlantica</name>
    <dbReference type="NCBI Taxonomy" id="2654982"/>
    <lineage>
        <taxon>Bacteria</taxon>
        <taxon>Pseudomonadati</taxon>
        <taxon>Pseudomonadota</taxon>
        <taxon>Betaproteobacteria</taxon>
        <taxon>Burkholderiales</taxon>
        <taxon>Burkholderiaceae</taxon>
        <taxon>Paraburkholderia</taxon>
    </lineage>
</organism>
<evidence type="ECO:0000313" key="2">
    <source>
        <dbReference type="Proteomes" id="UP000592780"/>
    </source>
</evidence>
<dbReference type="RefSeq" id="WP_184133154.1">
    <property type="nucleotide sequence ID" value="NZ_JACHDD010000032.1"/>
</dbReference>
<proteinExistence type="predicted"/>
<dbReference type="EMBL" id="JACHDD010000032">
    <property type="protein sequence ID" value="MBB5429576.1"/>
    <property type="molecule type" value="Genomic_DNA"/>
</dbReference>
<reference evidence="1 2" key="1">
    <citation type="submission" date="2020-08" db="EMBL/GenBank/DDBJ databases">
        <title>Genomic Encyclopedia of Type Strains, Phase IV (KMG-V): Genome sequencing to study the core and pangenomes of soil and plant-associated prokaryotes.</title>
        <authorList>
            <person name="Whitman W."/>
        </authorList>
    </citation>
    <scope>NUCLEOTIDE SEQUENCE [LARGE SCALE GENOMIC DNA]</scope>
    <source>
        <strain evidence="1 2">JPY158</strain>
    </source>
</reference>
<sequence length="251" mass="27656">MHIGHRFNHDIQKLFPSFGWLQRHSFDTSFQSAAHLQQATERRVSAGADTATQGTASEYAPSYSAGSGLQPLVELQRDKKFKQVSFRPQGNYPASTGTSKTNYPCLTNGMVPCVAVMMTGATPDESRRNARLFHIASANTKAAESIVDYKKYLLADGLTNQFAVLAGGETDERKYRDLGMDHRTASAMAAQTRAELADRKEKLSSANIRVAKDDTGENRPSYMTGMANVGFELKQTDGKVKFSYLKNVKLT</sequence>
<protein>
    <submittedName>
        <fullName evidence="1">Uncharacterized protein</fullName>
    </submittedName>
</protein>
<comment type="caution">
    <text evidence="1">The sequence shown here is derived from an EMBL/GenBank/DDBJ whole genome shotgun (WGS) entry which is preliminary data.</text>
</comment>